<comment type="caution">
    <text evidence="1">The sequence shown here is derived from an EMBL/GenBank/DDBJ whole genome shotgun (WGS) entry which is preliminary data.</text>
</comment>
<dbReference type="AlphaFoldDB" id="A0A3M7R1V9"/>
<evidence type="ECO:0000313" key="2">
    <source>
        <dbReference type="Proteomes" id="UP000276133"/>
    </source>
</evidence>
<dbReference type="EMBL" id="REGN01004435">
    <property type="protein sequence ID" value="RNA17553.1"/>
    <property type="molecule type" value="Genomic_DNA"/>
</dbReference>
<dbReference type="Proteomes" id="UP000276133">
    <property type="component" value="Unassembled WGS sequence"/>
</dbReference>
<proteinExistence type="predicted"/>
<reference evidence="1 2" key="1">
    <citation type="journal article" date="2018" name="Sci. Rep.">
        <title>Genomic signatures of local adaptation to the degree of environmental predictability in rotifers.</title>
        <authorList>
            <person name="Franch-Gras L."/>
            <person name="Hahn C."/>
            <person name="Garcia-Roger E.M."/>
            <person name="Carmona M.J."/>
            <person name="Serra M."/>
            <person name="Gomez A."/>
        </authorList>
    </citation>
    <scope>NUCLEOTIDE SEQUENCE [LARGE SCALE GENOMIC DNA]</scope>
    <source>
        <strain evidence="1">HYR1</strain>
    </source>
</reference>
<sequence>IKNYYIKKKLEKTYHTKECLRQNITAVKRKPIMRRIKQSMNPKRRKEKCPLGKLYKHLTTPMMQKKV</sequence>
<gene>
    <name evidence="1" type="ORF">BpHYR1_054651</name>
</gene>
<organism evidence="1 2">
    <name type="scientific">Brachionus plicatilis</name>
    <name type="common">Marine rotifer</name>
    <name type="synonym">Brachionus muelleri</name>
    <dbReference type="NCBI Taxonomy" id="10195"/>
    <lineage>
        <taxon>Eukaryota</taxon>
        <taxon>Metazoa</taxon>
        <taxon>Spiralia</taxon>
        <taxon>Gnathifera</taxon>
        <taxon>Rotifera</taxon>
        <taxon>Eurotatoria</taxon>
        <taxon>Monogononta</taxon>
        <taxon>Pseudotrocha</taxon>
        <taxon>Ploima</taxon>
        <taxon>Brachionidae</taxon>
        <taxon>Brachionus</taxon>
    </lineage>
</organism>
<evidence type="ECO:0000313" key="1">
    <source>
        <dbReference type="EMBL" id="RNA17553.1"/>
    </source>
</evidence>
<accession>A0A3M7R1V9</accession>
<protein>
    <submittedName>
        <fullName evidence="1">Uncharacterized protein</fullName>
    </submittedName>
</protein>
<keyword evidence="2" id="KW-1185">Reference proteome</keyword>
<name>A0A3M7R1V9_BRAPC</name>
<feature type="non-terminal residue" evidence="1">
    <location>
        <position position="1"/>
    </location>
</feature>